<keyword evidence="2 3" id="KW-0040">ANK repeat</keyword>
<evidence type="ECO:0000259" key="5">
    <source>
        <dbReference type="Pfam" id="PF15655"/>
    </source>
</evidence>
<dbReference type="PANTHER" id="PTHR24198">
    <property type="entry name" value="ANKYRIN REPEAT AND PROTEIN KINASE DOMAIN-CONTAINING PROTEIN"/>
    <property type="match status" value="1"/>
</dbReference>
<accession>A0AAJ2V9Z8</accession>
<feature type="region of interest" description="Disordered" evidence="4">
    <location>
        <begin position="157"/>
        <end position="187"/>
    </location>
</feature>
<dbReference type="RefSeq" id="WP_313235693.1">
    <property type="nucleotide sequence ID" value="NZ_DAMCBU010000004.1"/>
</dbReference>
<name>A0AAJ2V9Z8_DELAC</name>
<dbReference type="PROSITE" id="PS50297">
    <property type="entry name" value="ANK_REP_REGION"/>
    <property type="match status" value="1"/>
</dbReference>
<dbReference type="InterPro" id="IPR036770">
    <property type="entry name" value="Ankyrin_rpt-contain_sf"/>
</dbReference>
<dbReference type="PANTHER" id="PTHR24198:SF165">
    <property type="entry name" value="ANKYRIN REPEAT-CONTAINING PROTEIN-RELATED"/>
    <property type="match status" value="1"/>
</dbReference>
<dbReference type="SUPFAM" id="SSF48403">
    <property type="entry name" value="Ankyrin repeat"/>
    <property type="match status" value="1"/>
</dbReference>
<sequence length="310" mass="33417">MSHLLFKAASAGDVAAIEAQLARGADIDWRHKGTGRTALIEASIQRQPQAVAALLRHGASLNLQCKALGSTALAWAASLGDAAIAAMLLSHKADIEIASPELGRTALMSAAQAGHAELVALLLEAGADPAPLDFRQENAWALARAKGHTQVMALLERSGSASPPPPVAPQAQDWPDTSPGTETQTPERVVRAYILAMEAWERKGVARHAASASAPEFWAEQLDIVAKYCTSKPRAYAHSSFGTPTHHSSQDLLLSVTQQSASRMELIVLRASESMAYEHRFSVHRKAGQWRIDSLARRLHGTQKWERDIL</sequence>
<feature type="repeat" description="ANK" evidence="3">
    <location>
        <begin position="34"/>
        <end position="66"/>
    </location>
</feature>
<evidence type="ECO:0000256" key="3">
    <source>
        <dbReference type="PROSITE-ProRule" id="PRU00023"/>
    </source>
</evidence>
<dbReference type="InterPro" id="IPR002110">
    <property type="entry name" value="Ankyrin_rpt"/>
</dbReference>
<dbReference type="Pfam" id="PF12796">
    <property type="entry name" value="Ank_2"/>
    <property type="match status" value="1"/>
</dbReference>
<feature type="repeat" description="ANK" evidence="3">
    <location>
        <begin position="102"/>
        <end position="134"/>
    </location>
</feature>
<comment type="caution">
    <text evidence="6">The sequence shown here is derived from an EMBL/GenBank/DDBJ whole genome shotgun (WGS) entry which is preliminary data.</text>
</comment>
<evidence type="ECO:0000256" key="1">
    <source>
        <dbReference type="ARBA" id="ARBA00022737"/>
    </source>
</evidence>
<evidence type="ECO:0000256" key="2">
    <source>
        <dbReference type="ARBA" id="ARBA00023043"/>
    </source>
</evidence>
<dbReference type="EMBL" id="JAWWMZ010000004">
    <property type="protein sequence ID" value="MDX4954286.1"/>
    <property type="molecule type" value="Genomic_DNA"/>
</dbReference>
<organism evidence="6 7">
    <name type="scientific">Delftia acidovorans</name>
    <name type="common">Pseudomonas acidovorans</name>
    <name type="synonym">Comamonas acidovorans</name>
    <dbReference type="NCBI Taxonomy" id="80866"/>
    <lineage>
        <taxon>Bacteria</taxon>
        <taxon>Pseudomonadati</taxon>
        <taxon>Pseudomonadota</taxon>
        <taxon>Betaproteobacteria</taxon>
        <taxon>Burkholderiales</taxon>
        <taxon>Comamonadaceae</taxon>
        <taxon>Delftia</taxon>
    </lineage>
</organism>
<keyword evidence="1" id="KW-0677">Repeat</keyword>
<evidence type="ECO:0000256" key="4">
    <source>
        <dbReference type="SAM" id="MobiDB-lite"/>
    </source>
</evidence>
<dbReference type="Pfam" id="PF15655">
    <property type="entry name" value="Imm-NTF2"/>
    <property type="match status" value="1"/>
</dbReference>
<dbReference type="SMART" id="SM00248">
    <property type="entry name" value="ANK"/>
    <property type="match status" value="3"/>
</dbReference>
<dbReference type="Pfam" id="PF00023">
    <property type="entry name" value="Ank"/>
    <property type="match status" value="1"/>
</dbReference>
<dbReference type="Gene3D" id="1.25.40.20">
    <property type="entry name" value="Ankyrin repeat-containing domain"/>
    <property type="match status" value="1"/>
</dbReference>
<protein>
    <submittedName>
        <fullName evidence="6">Ankyrin repeat domain-containing protein</fullName>
    </submittedName>
</protein>
<reference evidence="6" key="1">
    <citation type="submission" date="2023-11" db="EMBL/GenBank/DDBJ databases">
        <title>Identification and selenium tolerance of Delftia acidovorans R3-25.</title>
        <authorList>
            <person name="Zhang S."/>
            <person name="Liu Y."/>
            <person name="Guo Y."/>
        </authorList>
    </citation>
    <scope>NUCLEOTIDE SEQUENCE</scope>
    <source>
        <strain evidence="6">R3-25</strain>
    </source>
</reference>
<gene>
    <name evidence="6" type="ORF">SGN30_12775</name>
</gene>
<dbReference type="InterPro" id="IPR028049">
    <property type="entry name" value="Imm-NTF2"/>
</dbReference>
<feature type="repeat" description="ANK" evidence="3">
    <location>
        <begin position="68"/>
        <end position="100"/>
    </location>
</feature>
<dbReference type="Proteomes" id="UP001287445">
    <property type="component" value="Unassembled WGS sequence"/>
</dbReference>
<dbReference type="PROSITE" id="PS50088">
    <property type="entry name" value="ANK_REPEAT"/>
    <property type="match status" value="3"/>
</dbReference>
<proteinExistence type="predicted"/>
<evidence type="ECO:0000313" key="7">
    <source>
        <dbReference type="Proteomes" id="UP001287445"/>
    </source>
</evidence>
<evidence type="ECO:0000313" key="6">
    <source>
        <dbReference type="EMBL" id="MDX4954286.1"/>
    </source>
</evidence>
<feature type="domain" description="NTF2 fold immunity protein" evidence="5">
    <location>
        <begin position="186"/>
        <end position="308"/>
    </location>
</feature>
<dbReference type="AlphaFoldDB" id="A0AAJ2V9Z8"/>